<evidence type="ECO:0000313" key="3">
    <source>
        <dbReference type="Proteomes" id="UP000541558"/>
    </source>
</evidence>
<proteinExistence type="predicted"/>
<comment type="caution">
    <text evidence="2">The sequence shown here is derived from an EMBL/GenBank/DDBJ whole genome shotgun (WGS) entry which is preliminary data.</text>
</comment>
<dbReference type="EMBL" id="JAACJK010000163">
    <property type="protein sequence ID" value="KAF5326112.1"/>
    <property type="molecule type" value="Genomic_DNA"/>
</dbReference>
<feature type="region of interest" description="Disordered" evidence="1">
    <location>
        <begin position="114"/>
        <end position="436"/>
    </location>
</feature>
<feature type="compositionally biased region" description="Pro residues" evidence="1">
    <location>
        <begin position="180"/>
        <end position="190"/>
    </location>
</feature>
<feature type="compositionally biased region" description="Polar residues" evidence="1">
    <location>
        <begin position="494"/>
        <end position="509"/>
    </location>
</feature>
<keyword evidence="3" id="KW-1185">Reference proteome</keyword>
<dbReference type="AlphaFoldDB" id="A0A8H5F779"/>
<name>A0A8H5F779_9AGAR</name>
<feature type="compositionally biased region" description="Low complexity" evidence="1">
    <location>
        <begin position="482"/>
        <end position="493"/>
    </location>
</feature>
<feature type="compositionally biased region" description="Polar residues" evidence="1">
    <location>
        <begin position="37"/>
        <end position="60"/>
    </location>
</feature>
<gene>
    <name evidence="2" type="ORF">D9611_000584</name>
</gene>
<feature type="compositionally biased region" description="Low complexity" evidence="1">
    <location>
        <begin position="320"/>
        <end position="330"/>
    </location>
</feature>
<feature type="region of interest" description="Disordered" evidence="1">
    <location>
        <begin position="37"/>
        <end position="85"/>
    </location>
</feature>
<feature type="compositionally biased region" description="Basic and acidic residues" evidence="1">
    <location>
        <begin position="352"/>
        <end position="363"/>
    </location>
</feature>
<feature type="compositionally biased region" description="Polar residues" evidence="1">
    <location>
        <begin position="122"/>
        <end position="144"/>
    </location>
</feature>
<evidence type="ECO:0000313" key="2">
    <source>
        <dbReference type="EMBL" id="KAF5326112.1"/>
    </source>
</evidence>
<feature type="region of interest" description="Disordered" evidence="1">
    <location>
        <begin position="464"/>
        <end position="549"/>
    </location>
</feature>
<feature type="compositionally biased region" description="Polar residues" evidence="1">
    <location>
        <begin position="293"/>
        <end position="314"/>
    </location>
</feature>
<dbReference type="Proteomes" id="UP000541558">
    <property type="component" value="Unassembled WGS sequence"/>
</dbReference>
<accession>A0A8H5F779</accession>
<evidence type="ECO:0000256" key="1">
    <source>
        <dbReference type="SAM" id="MobiDB-lite"/>
    </source>
</evidence>
<organism evidence="2 3">
    <name type="scientific">Ephemerocybe angulata</name>
    <dbReference type="NCBI Taxonomy" id="980116"/>
    <lineage>
        <taxon>Eukaryota</taxon>
        <taxon>Fungi</taxon>
        <taxon>Dikarya</taxon>
        <taxon>Basidiomycota</taxon>
        <taxon>Agaricomycotina</taxon>
        <taxon>Agaricomycetes</taxon>
        <taxon>Agaricomycetidae</taxon>
        <taxon>Agaricales</taxon>
        <taxon>Agaricineae</taxon>
        <taxon>Psathyrellaceae</taxon>
        <taxon>Ephemerocybe</taxon>
    </lineage>
</organism>
<reference evidence="2 3" key="1">
    <citation type="journal article" date="2020" name="ISME J.">
        <title>Uncovering the hidden diversity of litter-decomposition mechanisms in mushroom-forming fungi.</title>
        <authorList>
            <person name="Floudas D."/>
            <person name="Bentzer J."/>
            <person name="Ahren D."/>
            <person name="Johansson T."/>
            <person name="Persson P."/>
            <person name="Tunlid A."/>
        </authorList>
    </citation>
    <scope>NUCLEOTIDE SEQUENCE [LARGE SCALE GENOMIC DNA]</scope>
    <source>
        <strain evidence="2 3">CBS 175.51</strain>
    </source>
</reference>
<feature type="compositionally biased region" description="Polar residues" evidence="1">
    <location>
        <begin position="219"/>
        <end position="239"/>
    </location>
</feature>
<feature type="compositionally biased region" description="Low complexity" evidence="1">
    <location>
        <begin position="399"/>
        <end position="411"/>
    </location>
</feature>
<feature type="compositionally biased region" description="Polar residues" evidence="1">
    <location>
        <begin position="259"/>
        <end position="268"/>
    </location>
</feature>
<sequence>MDTPPACHKRQMAIDRGIPFIRVAPRDGSLSIHRMGTTNPINHTVPPNTRHNGNTGSTEDTSIDPRPMPAPQSHARNEPTYQDGQNLPQFNIGHIANGNFGENGPGGVIIQTDVSPGHGNGASWQTSIQGHSYDNGHSYQHSSYGQGGVYYSEGRPYNGGHHQGGGPNRDDREYYDSQPPVAPQWPPPNPDAGRPHTQYPQASPAPRGPPAMQMPPARHTSTSVQAQVMVASSTTTKTALNPFRAAPPSAPIQSRPAPNVSQNGNPVRQVSKVDKGKGKPSPTSPRGPVGEGSSATAKAHSVSTPRQASPTSPRGTGEGSSAAAKAQSAATPRQAVVPVPAAQKPDPVRQAPGKELKGKERAHSPIMLVRQKPASDSEPEDETTTYPAAVAKKPSIRHTASQSSQTAASSSKTPENVEEAKPAANQASTSDNATPAPVLDAEAMLAAYQKQLTEVLYDDDWDRECNISDSESDMPTPEPSVNAAAEELAENAATRTQQPGAGISGSTLTGPGITRSKTVHKTPEKGVEDMSSNPPAYTEEAVPGESSAHQAPVSLGYYYGRDSKRAREDASSIQQRDPIDYTVTAPFDSLELVDSYTPGTGEDRAIGPTFSSSESLAVEKKKPKSFFKRVSKVLGGSKKGPYPEFHGNLRIE</sequence>
<dbReference type="OrthoDB" id="10414315at2759"/>
<protein>
    <submittedName>
        <fullName evidence="2">Uncharacterized protein</fullName>
    </submittedName>
</protein>